<feature type="compositionally biased region" description="Pro residues" evidence="1">
    <location>
        <begin position="16"/>
        <end position="26"/>
    </location>
</feature>
<protein>
    <submittedName>
        <fullName evidence="2">Uncharacterized protein</fullName>
    </submittedName>
</protein>
<name>A0A834JBT1_VESVU</name>
<comment type="caution">
    <text evidence="2">The sequence shown here is derived from an EMBL/GenBank/DDBJ whole genome shotgun (WGS) entry which is preliminary data.</text>
</comment>
<organism evidence="2 3">
    <name type="scientific">Vespula vulgaris</name>
    <name type="common">Yellow jacket</name>
    <name type="synonym">Wasp</name>
    <dbReference type="NCBI Taxonomy" id="7454"/>
    <lineage>
        <taxon>Eukaryota</taxon>
        <taxon>Metazoa</taxon>
        <taxon>Ecdysozoa</taxon>
        <taxon>Arthropoda</taxon>
        <taxon>Hexapoda</taxon>
        <taxon>Insecta</taxon>
        <taxon>Pterygota</taxon>
        <taxon>Neoptera</taxon>
        <taxon>Endopterygota</taxon>
        <taxon>Hymenoptera</taxon>
        <taxon>Apocrita</taxon>
        <taxon>Aculeata</taxon>
        <taxon>Vespoidea</taxon>
        <taxon>Vespidae</taxon>
        <taxon>Vespinae</taxon>
        <taxon>Vespula</taxon>
    </lineage>
</organism>
<reference evidence="2" key="1">
    <citation type="journal article" date="2020" name="G3 (Bethesda)">
        <title>High-Quality Assemblies for Three Invasive Social Wasps from the &lt;i&gt;Vespula&lt;/i&gt; Genus.</title>
        <authorList>
            <person name="Harrop T.W.R."/>
            <person name="Guhlin J."/>
            <person name="McLaughlin G.M."/>
            <person name="Permina E."/>
            <person name="Stockwell P."/>
            <person name="Gilligan J."/>
            <person name="Le Lec M.F."/>
            <person name="Gruber M.A.M."/>
            <person name="Quinn O."/>
            <person name="Lovegrove M."/>
            <person name="Duncan E.J."/>
            <person name="Remnant E.J."/>
            <person name="Van Eeckhoven J."/>
            <person name="Graham B."/>
            <person name="Knapp R.A."/>
            <person name="Langford K.W."/>
            <person name="Kronenberg Z."/>
            <person name="Press M.O."/>
            <person name="Eacker S.M."/>
            <person name="Wilson-Rankin E.E."/>
            <person name="Purcell J."/>
            <person name="Lester P.J."/>
            <person name="Dearden P.K."/>
        </authorList>
    </citation>
    <scope>NUCLEOTIDE SEQUENCE</scope>
    <source>
        <strain evidence="2">Marl-1</strain>
    </source>
</reference>
<sequence length="68" mass="7335">MPTGAVDRAYTSEQPPDSPPPIPPPRSLHHYHSTIKAQRSNGASVCATDFFFALLVLQLTVADANIAF</sequence>
<dbReference type="Proteomes" id="UP000614350">
    <property type="component" value="Unassembled WGS sequence"/>
</dbReference>
<evidence type="ECO:0000256" key="1">
    <source>
        <dbReference type="SAM" id="MobiDB-lite"/>
    </source>
</evidence>
<evidence type="ECO:0000313" key="3">
    <source>
        <dbReference type="Proteomes" id="UP000614350"/>
    </source>
</evidence>
<dbReference type="AlphaFoldDB" id="A0A834JBT1"/>
<accession>A0A834JBT1</accession>
<dbReference type="EMBL" id="JACSEA010000015">
    <property type="protein sequence ID" value="KAF7385042.1"/>
    <property type="molecule type" value="Genomic_DNA"/>
</dbReference>
<gene>
    <name evidence="2" type="ORF">HZH66_012128</name>
</gene>
<evidence type="ECO:0000313" key="2">
    <source>
        <dbReference type="EMBL" id="KAF7385042.1"/>
    </source>
</evidence>
<proteinExistence type="predicted"/>
<keyword evidence="3" id="KW-1185">Reference proteome</keyword>
<feature type="region of interest" description="Disordered" evidence="1">
    <location>
        <begin position="1"/>
        <end position="29"/>
    </location>
</feature>